<proteinExistence type="predicted"/>
<evidence type="ECO:0000313" key="2">
    <source>
        <dbReference type="Proteomes" id="UP000299102"/>
    </source>
</evidence>
<dbReference type="Proteomes" id="UP000299102">
    <property type="component" value="Unassembled WGS sequence"/>
</dbReference>
<name>A0A4C1ZAY3_EUMVA</name>
<organism evidence="1 2">
    <name type="scientific">Eumeta variegata</name>
    <name type="common">Bagworm moth</name>
    <name type="synonym">Eumeta japonica</name>
    <dbReference type="NCBI Taxonomy" id="151549"/>
    <lineage>
        <taxon>Eukaryota</taxon>
        <taxon>Metazoa</taxon>
        <taxon>Ecdysozoa</taxon>
        <taxon>Arthropoda</taxon>
        <taxon>Hexapoda</taxon>
        <taxon>Insecta</taxon>
        <taxon>Pterygota</taxon>
        <taxon>Neoptera</taxon>
        <taxon>Endopterygota</taxon>
        <taxon>Lepidoptera</taxon>
        <taxon>Glossata</taxon>
        <taxon>Ditrysia</taxon>
        <taxon>Tineoidea</taxon>
        <taxon>Psychidae</taxon>
        <taxon>Oiketicinae</taxon>
        <taxon>Eumeta</taxon>
    </lineage>
</organism>
<dbReference type="EMBL" id="BGZK01001672">
    <property type="protein sequence ID" value="GBP84333.1"/>
    <property type="molecule type" value="Genomic_DNA"/>
</dbReference>
<evidence type="ECO:0000313" key="1">
    <source>
        <dbReference type="EMBL" id="GBP84333.1"/>
    </source>
</evidence>
<keyword evidence="2" id="KW-1185">Reference proteome</keyword>
<accession>A0A4C1ZAY3</accession>
<dbReference type="AlphaFoldDB" id="A0A4C1ZAY3"/>
<comment type="caution">
    <text evidence="1">The sequence shown here is derived from an EMBL/GenBank/DDBJ whole genome shotgun (WGS) entry which is preliminary data.</text>
</comment>
<gene>
    <name evidence="1" type="ORF">EVAR_61550_1</name>
</gene>
<sequence length="66" mass="7702">MIKNSTTRRSWPGAPEHLRRNVGDIQVFLRATQDANLERENKDILHRNNNDTEFIAKDTLNEKIKA</sequence>
<protein>
    <submittedName>
        <fullName evidence="1">Uncharacterized protein</fullName>
    </submittedName>
</protein>
<reference evidence="1 2" key="1">
    <citation type="journal article" date="2019" name="Commun. Biol.">
        <title>The bagworm genome reveals a unique fibroin gene that provides high tensile strength.</title>
        <authorList>
            <person name="Kono N."/>
            <person name="Nakamura H."/>
            <person name="Ohtoshi R."/>
            <person name="Tomita M."/>
            <person name="Numata K."/>
            <person name="Arakawa K."/>
        </authorList>
    </citation>
    <scope>NUCLEOTIDE SEQUENCE [LARGE SCALE GENOMIC DNA]</scope>
</reference>